<dbReference type="SUPFAM" id="SSF52047">
    <property type="entry name" value="RNI-like"/>
    <property type="match status" value="1"/>
</dbReference>
<evidence type="ECO:0000313" key="1">
    <source>
        <dbReference type="EnsemblMetazoa" id="MESCA005842-PA"/>
    </source>
</evidence>
<name>T1GQD8_MEGSC</name>
<dbReference type="Proteomes" id="UP000015102">
    <property type="component" value="Unassembled WGS sequence"/>
</dbReference>
<dbReference type="EMBL" id="CAQQ02042141">
    <property type="status" value="NOT_ANNOTATED_CDS"/>
    <property type="molecule type" value="Genomic_DNA"/>
</dbReference>
<dbReference type="InterPro" id="IPR032675">
    <property type="entry name" value="LRR_dom_sf"/>
</dbReference>
<dbReference type="InterPro" id="IPR051279">
    <property type="entry name" value="PP1-Reg/Actin-Interact_Protein"/>
</dbReference>
<proteinExistence type="predicted"/>
<reference evidence="1" key="2">
    <citation type="submission" date="2015-06" db="UniProtKB">
        <authorList>
            <consortium name="EnsemblMetazoa"/>
        </authorList>
    </citation>
    <scope>IDENTIFICATION</scope>
</reference>
<organism evidence="1 2">
    <name type="scientific">Megaselia scalaris</name>
    <name type="common">Humpbacked fly</name>
    <name type="synonym">Phora scalaris</name>
    <dbReference type="NCBI Taxonomy" id="36166"/>
    <lineage>
        <taxon>Eukaryota</taxon>
        <taxon>Metazoa</taxon>
        <taxon>Ecdysozoa</taxon>
        <taxon>Arthropoda</taxon>
        <taxon>Hexapoda</taxon>
        <taxon>Insecta</taxon>
        <taxon>Pterygota</taxon>
        <taxon>Neoptera</taxon>
        <taxon>Endopterygota</taxon>
        <taxon>Diptera</taxon>
        <taxon>Brachycera</taxon>
        <taxon>Muscomorpha</taxon>
        <taxon>Platypezoidea</taxon>
        <taxon>Phoridae</taxon>
        <taxon>Megaseliini</taxon>
        <taxon>Megaselia</taxon>
    </lineage>
</organism>
<reference evidence="2" key="1">
    <citation type="submission" date="2013-02" db="EMBL/GenBank/DDBJ databases">
        <authorList>
            <person name="Hughes D."/>
        </authorList>
    </citation>
    <scope>NUCLEOTIDE SEQUENCE</scope>
    <source>
        <strain>Durham</strain>
        <strain evidence="2">NC isolate 2 -- Noor lab</strain>
    </source>
</reference>
<dbReference type="GO" id="GO:0005886">
    <property type="term" value="C:plasma membrane"/>
    <property type="evidence" value="ECO:0007669"/>
    <property type="project" value="TreeGrafter"/>
</dbReference>
<dbReference type="STRING" id="36166.T1GQD8"/>
<dbReference type="GO" id="GO:0016477">
    <property type="term" value="P:cell migration"/>
    <property type="evidence" value="ECO:0007669"/>
    <property type="project" value="TreeGrafter"/>
</dbReference>
<protein>
    <submittedName>
        <fullName evidence="1">Uncharacterized protein</fullName>
    </submittedName>
</protein>
<dbReference type="Gene3D" id="3.80.10.10">
    <property type="entry name" value="Ribonuclease Inhibitor"/>
    <property type="match status" value="1"/>
</dbReference>
<sequence>MQHPRNIDYLYNHLQGRDVQPYLESSNLPLYNQYRKGEHLVLFEEPESPSKIIWVDICPPERETIFSDELRPSIPVMLDHVADLVHNMLVCVISIVFHTEEVAWDIDTIYLSHDTRILNLRDFDHLEPKDLMAIVSALEYNTFFRGLKASHMRLSHETLERILHVLKRSMWLEELHLEALGLRSDFLHKLAVSVITNNSPAIRTIDLSHNIIEDKGASSLCALLGNIVQGL</sequence>
<dbReference type="EMBL" id="CAQQ02042142">
    <property type="status" value="NOT_ANNOTATED_CDS"/>
    <property type="molecule type" value="Genomic_DNA"/>
</dbReference>
<evidence type="ECO:0000313" key="2">
    <source>
        <dbReference type="Proteomes" id="UP000015102"/>
    </source>
</evidence>
<dbReference type="GO" id="GO:0030027">
    <property type="term" value="C:lamellipodium"/>
    <property type="evidence" value="ECO:0007669"/>
    <property type="project" value="TreeGrafter"/>
</dbReference>
<dbReference type="HOGENOM" id="CLU_1202441_0_0_1"/>
<dbReference type="PANTHER" id="PTHR24112:SF66">
    <property type="entry name" value="LEUCINE-RICH REPEAT, ISOFORM F"/>
    <property type="match status" value="1"/>
</dbReference>
<dbReference type="PANTHER" id="PTHR24112">
    <property type="entry name" value="LEUCINE-RICH REPEAT, ISOFORM F-RELATED"/>
    <property type="match status" value="1"/>
</dbReference>
<dbReference type="AlphaFoldDB" id="T1GQD8"/>
<dbReference type="GO" id="GO:0034315">
    <property type="term" value="P:regulation of Arp2/3 complex-mediated actin nucleation"/>
    <property type="evidence" value="ECO:0007669"/>
    <property type="project" value="TreeGrafter"/>
</dbReference>
<keyword evidence="2" id="KW-1185">Reference proteome</keyword>
<accession>T1GQD8</accession>
<dbReference type="EnsemblMetazoa" id="MESCA005842-RA">
    <property type="protein sequence ID" value="MESCA005842-PA"/>
    <property type="gene ID" value="MESCA005842"/>
</dbReference>
<dbReference type="EMBL" id="CAQQ02042143">
    <property type="status" value="NOT_ANNOTATED_CDS"/>
    <property type="molecule type" value="Genomic_DNA"/>
</dbReference>